<dbReference type="InterPro" id="IPR036520">
    <property type="entry name" value="UPF0759_sf"/>
</dbReference>
<accession>A0A7C3MIL5</accession>
<evidence type="ECO:0000313" key="1">
    <source>
        <dbReference type="EMBL" id="HFX12833.1"/>
    </source>
</evidence>
<gene>
    <name evidence="1" type="ORF">ENW00_01540</name>
</gene>
<name>A0A7C3MIL5_DICTH</name>
<dbReference type="AlphaFoldDB" id="A0A7C3MIL5"/>
<dbReference type="Pfam" id="PF01904">
    <property type="entry name" value="DUF72"/>
    <property type="match status" value="1"/>
</dbReference>
<protein>
    <submittedName>
        <fullName evidence="1">DUF72 domain-containing protein</fullName>
    </submittedName>
</protein>
<comment type="caution">
    <text evidence="1">The sequence shown here is derived from an EMBL/GenBank/DDBJ whole genome shotgun (WGS) entry which is preliminary data.</text>
</comment>
<dbReference type="InterPro" id="IPR002763">
    <property type="entry name" value="DUF72"/>
</dbReference>
<sequence length="229" mass="28015">MDIYIGTSGWNYSWNPKRSLDWYIENTPFNAIEVNSTFYHIPKKQTTKKWLSFAEKLRFVIKVNRSITHLHRFNDKAMEEWNKFYEVFLDLDPFIDFYLFQIPPSIKINYLEKIIKFYDFTKLKERFAFEPRNIEWFDDKIINIIKNYGITIVSVSAPKLPDKMILNLYSQVYMRFHGKEKWYSYYYKDSEIIKYAEEVKKLNSKKIYLFFNNDYMLENGITMWELLKS</sequence>
<dbReference type="PANTHER" id="PTHR30348:SF4">
    <property type="entry name" value="DUF72 DOMAIN-CONTAINING PROTEIN"/>
    <property type="match status" value="1"/>
</dbReference>
<reference evidence="1" key="1">
    <citation type="journal article" date="2020" name="mSystems">
        <title>Genome- and Community-Level Interaction Insights into Carbon Utilization and Element Cycling Functions of Hydrothermarchaeota in Hydrothermal Sediment.</title>
        <authorList>
            <person name="Zhou Z."/>
            <person name="Liu Y."/>
            <person name="Xu W."/>
            <person name="Pan J."/>
            <person name="Luo Z.H."/>
            <person name="Li M."/>
        </authorList>
    </citation>
    <scope>NUCLEOTIDE SEQUENCE [LARGE SCALE GENOMIC DNA]</scope>
    <source>
        <strain evidence="1">SpSt-81</strain>
    </source>
</reference>
<dbReference type="EMBL" id="DTIN01000009">
    <property type="protein sequence ID" value="HFX12833.1"/>
    <property type="molecule type" value="Genomic_DNA"/>
</dbReference>
<dbReference type="SUPFAM" id="SSF117396">
    <property type="entry name" value="TM1631-like"/>
    <property type="match status" value="1"/>
</dbReference>
<proteinExistence type="predicted"/>
<dbReference type="PANTHER" id="PTHR30348">
    <property type="entry name" value="UNCHARACTERIZED PROTEIN YECE"/>
    <property type="match status" value="1"/>
</dbReference>
<organism evidence="1">
    <name type="scientific">Dictyoglomus thermophilum</name>
    <dbReference type="NCBI Taxonomy" id="14"/>
    <lineage>
        <taxon>Bacteria</taxon>
        <taxon>Pseudomonadati</taxon>
        <taxon>Dictyoglomota</taxon>
        <taxon>Dictyoglomia</taxon>
        <taxon>Dictyoglomales</taxon>
        <taxon>Dictyoglomaceae</taxon>
        <taxon>Dictyoglomus</taxon>
    </lineage>
</organism>
<dbReference type="Gene3D" id="3.20.20.410">
    <property type="entry name" value="Protein of unknown function UPF0759"/>
    <property type="match status" value="1"/>
</dbReference>